<feature type="domain" description="Aldehyde dehydrogenase" evidence="4">
    <location>
        <begin position="3"/>
        <end position="453"/>
    </location>
</feature>
<dbReference type="Proteomes" id="UP000296201">
    <property type="component" value="Chromosome"/>
</dbReference>
<dbReference type="OrthoDB" id="9768731at2"/>
<dbReference type="InterPro" id="IPR016163">
    <property type="entry name" value="Ald_DH_C"/>
</dbReference>
<dbReference type="RefSeq" id="WP_135796507.1">
    <property type="nucleotide sequence ID" value="NZ_CP032096.1"/>
</dbReference>
<dbReference type="InterPro" id="IPR044148">
    <property type="entry name" value="ALDH_GabD1-like"/>
</dbReference>
<dbReference type="InterPro" id="IPR047110">
    <property type="entry name" value="GABD/Sad-like"/>
</dbReference>
<dbReference type="PROSITE" id="PS00070">
    <property type="entry name" value="ALDEHYDE_DEHYDR_CYS"/>
    <property type="match status" value="1"/>
</dbReference>
<reference evidence="5 6" key="1">
    <citation type="submission" date="2018-08" db="EMBL/GenBank/DDBJ databases">
        <title>Horizontal acquisition of hydrogen conversion ability and other habitat adaptations in Hydrogenovibrio crunogenus strains.</title>
        <authorList>
            <person name="Gonnella G."/>
            <person name="Adam N."/>
            <person name="Perner M."/>
        </authorList>
    </citation>
    <scope>NUCLEOTIDE SEQUENCE [LARGE SCALE GENOMIC DNA]</scope>
    <source>
        <strain evidence="5 6">SP-41</strain>
    </source>
</reference>
<dbReference type="InterPro" id="IPR016162">
    <property type="entry name" value="Ald_DH_N"/>
</dbReference>
<keyword evidence="2" id="KW-0521">NADP</keyword>
<dbReference type="InterPro" id="IPR016161">
    <property type="entry name" value="Ald_DH/histidinol_DH"/>
</dbReference>
<evidence type="ECO:0000259" key="4">
    <source>
        <dbReference type="Pfam" id="PF00171"/>
    </source>
</evidence>
<dbReference type="Gene3D" id="3.40.605.10">
    <property type="entry name" value="Aldehyde Dehydrogenase, Chain A, domain 1"/>
    <property type="match status" value="1"/>
</dbReference>
<dbReference type="FunFam" id="3.40.605.10:FF:000012">
    <property type="entry name" value="NAD-dependent succinate-semialdehyde dehydrogenase"/>
    <property type="match status" value="1"/>
</dbReference>
<keyword evidence="3 5" id="KW-0560">Oxidoreductase</keyword>
<evidence type="ECO:0000313" key="6">
    <source>
        <dbReference type="Proteomes" id="UP000296201"/>
    </source>
</evidence>
<accession>A0A4P7P1M1</accession>
<dbReference type="Gene3D" id="3.40.309.10">
    <property type="entry name" value="Aldehyde Dehydrogenase, Chain A, domain 2"/>
    <property type="match status" value="1"/>
</dbReference>
<comment type="similarity">
    <text evidence="1">Belongs to the aldehyde dehydrogenase family.</text>
</comment>
<dbReference type="EC" id="1.2.1.79" evidence="5"/>
<dbReference type="AlphaFoldDB" id="A0A4P7P1M1"/>
<dbReference type="PANTHER" id="PTHR43217:SF1">
    <property type="entry name" value="SUCCINATE SEMIALDEHYDE DEHYDROGENASE [NAD(P)+] SAD"/>
    <property type="match status" value="1"/>
</dbReference>
<dbReference type="SUPFAM" id="SSF53720">
    <property type="entry name" value="ALDH-like"/>
    <property type="match status" value="1"/>
</dbReference>
<evidence type="ECO:0000256" key="2">
    <source>
        <dbReference type="ARBA" id="ARBA00022857"/>
    </source>
</evidence>
<dbReference type="CDD" id="cd07100">
    <property type="entry name" value="ALDH_SSADH1_GabD1"/>
    <property type="match status" value="1"/>
</dbReference>
<sequence length="456" mass="49414">MAMQSINPATGELVAEFDTWDQATLDDVVTQAGYEFADWSKLTPLEDRVALLKRLGDVLMDDQSLLAELITLEMGKLYSEALAEVEKCALLCDYYAEHAEQFLADEPVESDASRSYVAYLPLGVVLGVMPWNYPFWQVFRFAVPTVTAGNIALLKHASNVPQCALAIEEVFRKAGYPDGIFTNLMIGSDKVESVIRHPTVRAVSLTGSEPAGRKVASVAGEELKKTVLELGGSDAFIVLDNADIKQAVAGAVKGRFLNAGQSCIAAKRFIVDSMIADDFTAQFQAAIEDQFVAGDPMDKETTLAPMARQDLLDELHQQVMKSVELGAKIITGGYQLDRPGYYYAPTILTNVTSNMPAYNEEFFGPVAIVLKASEPAHALGLANATDFGLGGSIWGNDIATAETMARGMESGATFINSSTFSDPRLPFGGVKNSGYGRELSAQGIREFTNIKTIWVK</sequence>
<dbReference type="InterPro" id="IPR016160">
    <property type="entry name" value="Ald_DH_CS_CYS"/>
</dbReference>
<gene>
    <name evidence="5" type="primary">gabD1_2</name>
    <name evidence="5" type="ORF">GHNINEIG_01995</name>
</gene>
<protein>
    <submittedName>
        <fullName evidence="5">Succinate-semialdehyde dehydrogenase [NADP(+)] 1</fullName>
        <ecNumber evidence="5">1.2.1.79</ecNumber>
    </submittedName>
</protein>
<dbReference type="Pfam" id="PF00171">
    <property type="entry name" value="Aldedh"/>
    <property type="match status" value="1"/>
</dbReference>
<dbReference type="GO" id="GO:0004777">
    <property type="term" value="F:succinate-semialdehyde dehydrogenase (NAD+) activity"/>
    <property type="evidence" value="ECO:0007669"/>
    <property type="project" value="TreeGrafter"/>
</dbReference>
<dbReference type="FunFam" id="3.40.309.10:FF:000009">
    <property type="entry name" value="Aldehyde dehydrogenase A"/>
    <property type="match status" value="1"/>
</dbReference>
<dbReference type="GO" id="GO:0036243">
    <property type="term" value="F:succinate-semialdehyde dehydrogenase (NADP+) activity"/>
    <property type="evidence" value="ECO:0007669"/>
    <property type="project" value="UniProtKB-EC"/>
</dbReference>
<evidence type="ECO:0000313" key="5">
    <source>
        <dbReference type="EMBL" id="QBZ83926.1"/>
    </source>
</evidence>
<dbReference type="GO" id="GO:0004030">
    <property type="term" value="F:aldehyde dehydrogenase [NAD(P)+] activity"/>
    <property type="evidence" value="ECO:0007669"/>
    <property type="project" value="InterPro"/>
</dbReference>
<evidence type="ECO:0000256" key="3">
    <source>
        <dbReference type="ARBA" id="ARBA00023002"/>
    </source>
</evidence>
<proteinExistence type="inferred from homology"/>
<evidence type="ECO:0000256" key="1">
    <source>
        <dbReference type="ARBA" id="ARBA00009986"/>
    </source>
</evidence>
<dbReference type="PANTHER" id="PTHR43217">
    <property type="entry name" value="SUCCINATE SEMIALDEHYDE DEHYDROGENASE [NAD(P)+] SAD"/>
    <property type="match status" value="1"/>
</dbReference>
<organism evidence="5 6">
    <name type="scientific">Hydrogenovibrio crunogenus</name>
    <dbReference type="NCBI Taxonomy" id="39765"/>
    <lineage>
        <taxon>Bacteria</taxon>
        <taxon>Pseudomonadati</taxon>
        <taxon>Pseudomonadota</taxon>
        <taxon>Gammaproteobacteria</taxon>
        <taxon>Thiotrichales</taxon>
        <taxon>Piscirickettsiaceae</taxon>
        <taxon>Hydrogenovibrio</taxon>
    </lineage>
</organism>
<dbReference type="EMBL" id="CP032096">
    <property type="protein sequence ID" value="QBZ83926.1"/>
    <property type="molecule type" value="Genomic_DNA"/>
</dbReference>
<keyword evidence="6" id="KW-1185">Reference proteome</keyword>
<name>A0A4P7P1M1_9GAMM</name>
<dbReference type="InterPro" id="IPR015590">
    <property type="entry name" value="Aldehyde_DH_dom"/>
</dbReference>